<comment type="caution">
    <text evidence="12">The sequence shown here is derived from an EMBL/GenBank/DDBJ whole genome shotgun (WGS) entry which is preliminary data.</text>
</comment>
<dbReference type="InterPro" id="IPR024932">
    <property type="entry name" value="ApbE"/>
</dbReference>
<dbReference type="EMBL" id="JBHUPB010000015">
    <property type="protein sequence ID" value="MFD2970122.1"/>
    <property type="molecule type" value="Genomic_DNA"/>
</dbReference>
<dbReference type="PANTHER" id="PTHR30040:SF2">
    <property type="entry name" value="FAD:PROTEIN FMN TRANSFERASE"/>
    <property type="match status" value="1"/>
</dbReference>
<evidence type="ECO:0000256" key="6">
    <source>
        <dbReference type="ARBA" id="ARBA00022723"/>
    </source>
</evidence>
<dbReference type="PIRSF" id="PIRSF006268">
    <property type="entry name" value="ApbE"/>
    <property type="match status" value="1"/>
</dbReference>
<reference evidence="13" key="1">
    <citation type="journal article" date="2019" name="Int. J. Syst. Evol. Microbiol.">
        <title>The Global Catalogue of Microorganisms (GCM) 10K type strain sequencing project: providing services to taxonomists for standard genome sequencing and annotation.</title>
        <authorList>
            <consortium name="The Broad Institute Genomics Platform"/>
            <consortium name="The Broad Institute Genome Sequencing Center for Infectious Disease"/>
            <person name="Wu L."/>
            <person name="Ma J."/>
        </authorList>
    </citation>
    <scope>NUCLEOTIDE SEQUENCE [LARGE SCALE GENOMIC DNA]</scope>
    <source>
        <strain evidence="13">KCTC 22814</strain>
    </source>
</reference>
<keyword evidence="4 11" id="KW-0285">Flavoprotein</keyword>
<dbReference type="PANTHER" id="PTHR30040">
    <property type="entry name" value="THIAMINE BIOSYNTHESIS LIPOPROTEIN APBE"/>
    <property type="match status" value="1"/>
</dbReference>
<dbReference type="InterPro" id="IPR003374">
    <property type="entry name" value="ApbE-like_sf"/>
</dbReference>
<evidence type="ECO:0000313" key="13">
    <source>
        <dbReference type="Proteomes" id="UP001597525"/>
    </source>
</evidence>
<sequence length="311" mass="34476">MMMNRLRTATKSKAYMAQTRWLFHCHCKIKIPLHHGEGLLDDCFAIMEQVDRLYNSYQSGSFFDQINQQAGTWVRVDDTTIKLLQTLKRISVLTDGAYAISSMPLLQGWGFYEQDGGRIPTPTALSDALSRVDDEAIQLESNRVRIAKGQSLITGSFAKAIAADRVIAHLRAQGVTDAIVNAGGSSICALNDASHPQWHVRVPDPLSAEQAQLRLPLANACFSLSGSANNHLVIDDKRYSHIVHGRTGWPANTRQVLLRTDDAFLGDALSTAIFVLTPSQRDAVIAKLAQEFSFSYRRVEEQGKQIQSTCF</sequence>
<evidence type="ECO:0000256" key="3">
    <source>
        <dbReference type="ARBA" id="ARBA00016337"/>
    </source>
</evidence>
<evidence type="ECO:0000256" key="7">
    <source>
        <dbReference type="ARBA" id="ARBA00022827"/>
    </source>
</evidence>
<name>A0ABW6BLG2_9SPHI</name>
<evidence type="ECO:0000313" key="12">
    <source>
        <dbReference type="EMBL" id="MFD2970122.1"/>
    </source>
</evidence>
<dbReference type="Gene3D" id="3.10.520.10">
    <property type="entry name" value="ApbE-like domains"/>
    <property type="match status" value="1"/>
</dbReference>
<evidence type="ECO:0000256" key="1">
    <source>
        <dbReference type="ARBA" id="ARBA00001946"/>
    </source>
</evidence>
<evidence type="ECO:0000256" key="2">
    <source>
        <dbReference type="ARBA" id="ARBA00011955"/>
    </source>
</evidence>
<gene>
    <name evidence="12" type="ORF">ACFS7Y_22215</name>
</gene>
<keyword evidence="7 11" id="KW-0274">FAD</keyword>
<dbReference type="GO" id="GO:0016740">
    <property type="term" value="F:transferase activity"/>
    <property type="evidence" value="ECO:0007669"/>
    <property type="project" value="UniProtKB-KW"/>
</dbReference>
<dbReference type="Pfam" id="PF02424">
    <property type="entry name" value="ApbE"/>
    <property type="match status" value="1"/>
</dbReference>
<keyword evidence="8 11" id="KW-0460">Magnesium</keyword>
<organism evidence="12 13">
    <name type="scientific">Sphingobacterium bambusae</name>
    <dbReference type="NCBI Taxonomy" id="662858"/>
    <lineage>
        <taxon>Bacteria</taxon>
        <taxon>Pseudomonadati</taxon>
        <taxon>Bacteroidota</taxon>
        <taxon>Sphingobacteriia</taxon>
        <taxon>Sphingobacteriales</taxon>
        <taxon>Sphingobacteriaceae</taxon>
        <taxon>Sphingobacterium</taxon>
    </lineage>
</organism>
<comment type="cofactor">
    <cofactor evidence="1">
        <name>Mg(2+)</name>
        <dbReference type="ChEBI" id="CHEBI:18420"/>
    </cofactor>
</comment>
<evidence type="ECO:0000256" key="10">
    <source>
        <dbReference type="ARBA" id="ARBA00048540"/>
    </source>
</evidence>
<protein>
    <recommendedName>
        <fullName evidence="3 11">FAD:protein FMN transferase</fullName>
        <ecNumber evidence="2 11">2.7.1.180</ecNumber>
    </recommendedName>
    <alternativeName>
        <fullName evidence="9 11">Flavin transferase</fullName>
    </alternativeName>
</protein>
<evidence type="ECO:0000256" key="11">
    <source>
        <dbReference type="PIRNR" id="PIRNR006268"/>
    </source>
</evidence>
<comment type="catalytic activity">
    <reaction evidence="10 11">
        <text>L-threonyl-[protein] + FAD = FMN-L-threonyl-[protein] + AMP + H(+)</text>
        <dbReference type="Rhea" id="RHEA:36847"/>
        <dbReference type="Rhea" id="RHEA-COMP:11060"/>
        <dbReference type="Rhea" id="RHEA-COMP:11061"/>
        <dbReference type="ChEBI" id="CHEBI:15378"/>
        <dbReference type="ChEBI" id="CHEBI:30013"/>
        <dbReference type="ChEBI" id="CHEBI:57692"/>
        <dbReference type="ChEBI" id="CHEBI:74257"/>
        <dbReference type="ChEBI" id="CHEBI:456215"/>
        <dbReference type="EC" id="2.7.1.180"/>
    </reaction>
</comment>
<keyword evidence="6 11" id="KW-0479">Metal-binding</keyword>
<evidence type="ECO:0000256" key="5">
    <source>
        <dbReference type="ARBA" id="ARBA00022679"/>
    </source>
</evidence>
<evidence type="ECO:0000256" key="9">
    <source>
        <dbReference type="ARBA" id="ARBA00031306"/>
    </source>
</evidence>
<proteinExistence type="inferred from homology"/>
<evidence type="ECO:0000256" key="8">
    <source>
        <dbReference type="ARBA" id="ARBA00022842"/>
    </source>
</evidence>
<dbReference type="EC" id="2.7.1.180" evidence="2 11"/>
<evidence type="ECO:0000256" key="4">
    <source>
        <dbReference type="ARBA" id="ARBA00022630"/>
    </source>
</evidence>
<comment type="similarity">
    <text evidence="11">Belongs to the ApbE family.</text>
</comment>
<keyword evidence="5 11" id="KW-0808">Transferase</keyword>
<dbReference type="RefSeq" id="WP_320183603.1">
    <property type="nucleotide sequence ID" value="NZ_CP138332.1"/>
</dbReference>
<dbReference type="SUPFAM" id="SSF143631">
    <property type="entry name" value="ApbE-like"/>
    <property type="match status" value="1"/>
</dbReference>
<accession>A0ABW6BLG2</accession>
<keyword evidence="13" id="KW-1185">Reference proteome</keyword>
<dbReference type="Proteomes" id="UP001597525">
    <property type="component" value="Unassembled WGS sequence"/>
</dbReference>